<proteinExistence type="predicted"/>
<name>A0A9D1PY46_9BACT</name>
<accession>A0A9D1PY46</accession>
<organism evidence="1 2">
    <name type="scientific">Candidatus Desulfovibrio intestinipullorum</name>
    <dbReference type="NCBI Taxonomy" id="2838536"/>
    <lineage>
        <taxon>Bacteria</taxon>
        <taxon>Pseudomonadati</taxon>
        <taxon>Thermodesulfobacteriota</taxon>
        <taxon>Desulfovibrionia</taxon>
        <taxon>Desulfovibrionales</taxon>
        <taxon>Desulfovibrionaceae</taxon>
        <taxon>Desulfovibrio</taxon>
    </lineage>
</organism>
<dbReference type="AlphaFoldDB" id="A0A9D1PY46"/>
<protein>
    <submittedName>
        <fullName evidence="1">Uncharacterized protein</fullName>
    </submittedName>
</protein>
<reference evidence="1" key="1">
    <citation type="journal article" date="2021" name="PeerJ">
        <title>Extensive microbial diversity within the chicken gut microbiome revealed by metagenomics and culture.</title>
        <authorList>
            <person name="Gilroy R."/>
            <person name="Ravi A."/>
            <person name="Getino M."/>
            <person name="Pursley I."/>
            <person name="Horton D.L."/>
            <person name="Alikhan N.F."/>
            <person name="Baker D."/>
            <person name="Gharbi K."/>
            <person name="Hall N."/>
            <person name="Watson M."/>
            <person name="Adriaenssens E.M."/>
            <person name="Foster-Nyarko E."/>
            <person name="Jarju S."/>
            <person name="Secka A."/>
            <person name="Antonio M."/>
            <person name="Oren A."/>
            <person name="Chaudhuri R.R."/>
            <person name="La Ragione R."/>
            <person name="Hildebrand F."/>
            <person name="Pallen M.J."/>
        </authorList>
    </citation>
    <scope>NUCLEOTIDE SEQUENCE</scope>
    <source>
        <strain evidence="1">ChiHecec2B26-446</strain>
    </source>
</reference>
<dbReference type="EMBL" id="DXHV01000078">
    <property type="protein sequence ID" value="HIW01381.1"/>
    <property type="molecule type" value="Genomic_DNA"/>
</dbReference>
<evidence type="ECO:0000313" key="2">
    <source>
        <dbReference type="Proteomes" id="UP000886752"/>
    </source>
</evidence>
<dbReference type="Proteomes" id="UP000886752">
    <property type="component" value="Unassembled WGS sequence"/>
</dbReference>
<sequence>MSGSSQQNRLCKGAEQDFFSQDICNYLKEQREKSLNYLDSCLICAVMKGKTEGKSEERRRIARNLKQLGISDSVIRKATGLDVRDEDGEEIL</sequence>
<evidence type="ECO:0000313" key="1">
    <source>
        <dbReference type="EMBL" id="HIW01381.1"/>
    </source>
</evidence>
<reference evidence="1" key="2">
    <citation type="submission" date="2021-04" db="EMBL/GenBank/DDBJ databases">
        <authorList>
            <person name="Gilroy R."/>
        </authorList>
    </citation>
    <scope>NUCLEOTIDE SEQUENCE</scope>
    <source>
        <strain evidence="1">ChiHecec2B26-446</strain>
    </source>
</reference>
<gene>
    <name evidence="1" type="ORF">H9894_09385</name>
</gene>
<comment type="caution">
    <text evidence="1">The sequence shown here is derived from an EMBL/GenBank/DDBJ whole genome shotgun (WGS) entry which is preliminary data.</text>
</comment>